<dbReference type="PANTHER" id="PTHR10434">
    <property type="entry name" value="1-ACYL-SN-GLYCEROL-3-PHOSPHATE ACYLTRANSFERASE"/>
    <property type="match status" value="1"/>
</dbReference>
<dbReference type="GO" id="GO:0003841">
    <property type="term" value="F:1-acylglycerol-3-phosphate O-acyltransferase activity"/>
    <property type="evidence" value="ECO:0007669"/>
    <property type="project" value="TreeGrafter"/>
</dbReference>
<evidence type="ECO:0000256" key="1">
    <source>
        <dbReference type="ARBA" id="ARBA00005189"/>
    </source>
</evidence>
<gene>
    <name evidence="5" type="ORF">QVN42_04960</name>
</gene>
<feature type="domain" description="Phospholipid/glycerol acyltransferase" evidence="4">
    <location>
        <begin position="41"/>
        <end position="166"/>
    </location>
</feature>
<sequence>MIKFPFILSSKMVATILVSLCRLLTGIRARWLAPLPDKQVRIYYANHSSHLDGLVIWASMPRHLRSQVHPVAAADYWSKTRLRRYLAKYVFHAVLVERRTVEGRAEARKNPLTPLLETLERNQSLILFPEGTRGDGENIQSFKSGIYHLARQCPDVELVPVWLENLNRVLPKGSKLVVPFICSATFGVPVTGLQEGEDKAAFLARIKAALEEMAP</sequence>
<evidence type="ECO:0000313" key="6">
    <source>
        <dbReference type="Proteomes" id="UP001167864"/>
    </source>
</evidence>
<dbReference type="Pfam" id="PF01553">
    <property type="entry name" value="Acyltransferase"/>
    <property type="match status" value="1"/>
</dbReference>
<name>A0AAW7JUU3_9GAMM</name>
<dbReference type="GO" id="GO:0006654">
    <property type="term" value="P:phosphatidic acid biosynthetic process"/>
    <property type="evidence" value="ECO:0007669"/>
    <property type="project" value="TreeGrafter"/>
</dbReference>
<dbReference type="PANTHER" id="PTHR10434:SF11">
    <property type="entry name" value="1-ACYL-SN-GLYCEROL-3-PHOSPHATE ACYLTRANSFERASE"/>
    <property type="match status" value="1"/>
</dbReference>
<organism evidence="5 6">
    <name type="scientific">Yersinia nurmii</name>
    <dbReference type="NCBI Taxonomy" id="685706"/>
    <lineage>
        <taxon>Bacteria</taxon>
        <taxon>Pseudomonadati</taxon>
        <taxon>Pseudomonadota</taxon>
        <taxon>Gammaproteobacteria</taxon>
        <taxon>Enterobacterales</taxon>
        <taxon>Yersiniaceae</taxon>
        <taxon>Yersinia</taxon>
    </lineage>
</organism>
<comment type="caution">
    <text evidence="5">The sequence shown here is derived from an EMBL/GenBank/DDBJ whole genome shotgun (WGS) entry which is preliminary data.</text>
</comment>
<evidence type="ECO:0000313" key="5">
    <source>
        <dbReference type="EMBL" id="MDN0086752.1"/>
    </source>
</evidence>
<dbReference type="CDD" id="cd07989">
    <property type="entry name" value="LPLAT_AGPAT-like"/>
    <property type="match status" value="1"/>
</dbReference>
<dbReference type="RefSeq" id="WP_289817692.1">
    <property type="nucleotide sequence ID" value="NZ_JAUEHU010000004.1"/>
</dbReference>
<protein>
    <submittedName>
        <fullName evidence="5">Lysophospholipid acyltransferase family protein</fullName>
    </submittedName>
</protein>
<keyword evidence="2" id="KW-0808">Transferase</keyword>
<dbReference type="AlphaFoldDB" id="A0AAW7JUU3"/>
<evidence type="ECO:0000256" key="3">
    <source>
        <dbReference type="ARBA" id="ARBA00023315"/>
    </source>
</evidence>
<dbReference type="SUPFAM" id="SSF69593">
    <property type="entry name" value="Glycerol-3-phosphate (1)-acyltransferase"/>
    <property type="match status" value="1"/>
</dbReference>
<dbReference type="SMART" id="SM00563">
    <property type="entry name" value="PlsC"/>
    <property type="match status" value="1"/>
</dbReference>
<comment type="pathway">
    <text evidence="1">Lipid metabolism.</text>
</comment>
<reference evidence="5" key="1">
    <citation type="submission" date="2023-06" db="EMBL/GenBank/DDBJ databases">
        <authorList>
            <person name="Polev D.E."/>
            <person name="Saitova A.T."/>
            <person name="Bogumilchik E.A."/>
            <person name="Kokorina G.I."/>
            <person name="Voskresenskaia E.A."/>
        </authorList>
    </citation>
    <scope>NUCLEOTIDE SEQUENCE</scope>
    <source>
        <strain evidence="5">2145 StPb PI</strain>
    </source>
</reference>
<keyword evidence="3 5" id="KW-0012">Acyltransferase</keyword>
<dbReference type="Proteomes" id="UP001167864">
    <property type="component" value="Unassembled WGS sequence"/>
</dbReference>
<proteinExistence type="predicted"/>
<dbReference type="EMBL" id="JAUEHU010000004">
    <property type="protein sequence ID" value="MDN0086752.1"/>
    <property type="molecule type" value="Genomic_DNA"/>
</dbReference>
<evidence type="ECO:0000256" key="2">
    <source>
        <dbReference type="ARBA" id="ARBA00022679"/>
    </source>
</evidence>
<accession>A0AAW7JUU3</accession>
<evidence type="ECO:0000259" key="4">
    <source>
        <dbReference type="SMART" id="SM00563"/>
    </source>
</evidence>
<dbReference type="InterPro" id="IPR002123">
    <property type="entry name" value="Plipid/glycerol_acylTrfase"/>
</dbReference>